<feature type="region of interest" description="Disordered" evidence="1">
    <location>
        <begin position="210"/>
        <end position="250"/>
    </location>
</feature>
<gene>
    <name evidence="3" type="ORF">PG986_005048</name>
</gene>
<evidence type="ECO:0000313" key="4">
    <source>
        <dbReference type="Proteomes" id="UP001391051"/>
    </source>
</evidence>
<protein>
    <submittedName>
        <fullName evidence="3">Uncharacterized protein</fullName>
    </submittedName>
</protein>
<feature type="signal peptide" evidence="2">
    <location>
        <begin position="1"/>
        <end position="20"/>
    </location>
</feature>
<dbReference type="RefSeq" id="XP_066701132.1">
    <property type="nucleotide sequence ID" value="XM_066841270.1"/>
</dbReference>
<evidence type="ECO:0000256" key="2">
    <source>
        <dbReference type="SAM" id="SignalP"/>
    </source>
</evidence>
<dbReference type="EMBL" id="JAQQWE010000004">
    <property type="protein sequence ID" value="KAK7955826.1"/>
    <property type="molecule type" value="Genomic_DNA"/>
</dbReference>
<comment type="caution">
    <text evidence="3">The sequence shown here is derived from an EMBL/GenBank/DDBJ whole genome shotgun (WGS) entry which is preliminary data.</text>
</comment>
<keyword evidence="4" id="KW-1185">Reference proteome</keyword>
<evidence type="ECO:0000313" key="3">
    <source>
        <dbReference type="EMBL" id="KAK7955826.1"/>
    </source>
</evidence>
<organism evidence="3 4">
    <name type="scientific">Apiospora aurea</name>
    <dbReference type="NCBI Taxonomy" id="335848"/>
    <lineage>
        <taxon>Eukaryota</taxon>
        <taxon>Fungi</taxon>
        <taxon>Dikarya</taxon>
        <taxon>Ascomycota</taxon>
        <taxon>Pezizomycotina</taxon>
        <taxon>Sordariomycetes</taxon>
        <taxon>Xylariomycetidae</taxon>
        <taxon>Amphisphaeriales</taxon>
        <taxon>Apiosporaceae</taxon>
        <taxon>Apiospora</taxon>
    </lineage>
</organism>
<feature type="compositionally biased region" description="Low complexity" evidence="1">
    <location>
        <begin position="210"/>
        <end position="243"/>
    </location>
</feature>
<sequence>MKNIKMLVATLAMGFVGVNAAAQGIPTPPGFIGYANDGNGQDTVARPLQPSPGTILSEPPVVGGGRDGSQQQPHDGAVPSGFHIGLKQQQGGSTWMTTVTTTGTLTLTLASGSVTTISGPYAIETQVVESDTTIPITVAETASSQISSMTDADYGASSSSSLATTSTSTSAASTATITASTSTTQSSDASSSVTTPALLSSATTAASSSFDSSASESTASGTDDSATSTPDATSSDAASPSNSGDPNSAASHCTAMAMLQKFAVVYIVFQFWDTTFFDRYL</sequence>
<feature type="compositionally biased region" description="Low complexity" evidence="1">
    <location>
        <begin position="156"/>
        <end position="167"/>
    </location>
</feature>
<feature type="chain" id="PRO_5045168122" evidence="2">
    <location>
        <begin position="21"/>
        <end position="281"/>
    </location>
</feature>
<reference evidence="3 4" key="1">
    <citation type="submission" date="2023-01" db="EMBL/GenBank/DDBJ databases">
        <title>Analysis of 21 Apiospora genomes using comparative genomics revels a genus with tremendous synthesis potential of carbohydrate active enzymes and secondary metabolites.</title>
        <authorList>
            <person name="Sorensen T."/>
        </authorList>
    </citation>
    <scope>NUCLEOTIDE SEQUENCE [LARGE SCALE GENOMIC DNA]</scope>
    <source>
        <strain evidence="3 4">CBS 24483</strain>
    </source>
</reference>
<evidence type="ECO:0000256" key="1">
    <source>
        <dbReference type="SAM" id="MobiDB-lite"/>
    </source>
</evidence>
<keyword evidence="2" id="KW-0732">Signal</keyword>
<accession>A0ABR1QHX2</accession>
<proteinExistence type="predicted"/>
<dbReference type="Proteomes" id="UP001391051">
    <property type="component" value="Unassembled WGS sequence"/>
</dbReference>
<feature type="region of interest" description="Disordered" evidence="1">
    <location>
        <begin position="143"/>
        <end position="167"/>
    </location>
</feature>
<dbReference type="GeneID" id="92074332"/>
<name>A0ABR1QHX2_9PEZI</name>